<dbReference type="Proteomes" id="UP001319180">
    <property type="component" value="Unassembled WGS sequence"/>
</dbReference>
<gene>
    <name evidence="1" type="ORF">KK078_29755</name>
</gene>
<dbReference type="Pfam" id="PF12686">
    <property type="entry name" value="DUF3800"/>
    <property type="match status" value="1"/>
</dbReference>
<dbReference type="RefSeq" id="WP_254094579.1">
    <property type="nucleotide sequence ID" value="NZ_JAHESC010000088.1"/>
</dbReference>
<keyword evidence="2" id="KW-1185">Reference proteome</keyword>
<evidence type="ECO:0000313" key="2">
    <source>
        <dbReference type="Proteomes" id="UP001319180"/>
    </source>
</evidence>
<organism evidence="1 2">
    <name type="scientific">Dawidia soli</name>
    <dbReference type="NCBI Taxonomy" id="2782352"/>
    <lineage>
        <taxon>Bacteria</taxon>
        <taxon>Pseudomonadati</taxon>
        <taxon>Bacteroidota</taxon>
        <taxon>Cytophagia</taxon>
        <taxon>Cytophagales</taxon>
        <taxon>Chryseotaleaceae</taxon>
        <taxon>Dawidia</taxon>
    </lineage>
</organism>
<accession>A0AAP2GGN6</accession>
<reference evidence="1 2" key="1">
    <citation type="submission" date="2021-05" db="EMBL/GenBank/DDBJ databases">
        <title>A Polyphasic approach of four new species of the genus Ohtaekwangia: Ohtaekwangia histidinii sp. nov., Ohtaekwangia cretensis sp. nov., Ohtaekwangia indiensis sp. nov., Ohtaekwangia reichenbachii sp. nov. from diverse environment.</title>
        <authorList>
            <person name="Octaviana S."/>
        </authorList>
    </citation>
    <scope>NUCLEOTIDE SEQUENCE [LARGE SCALE GENOMIC DNA]</scope>
    <source>
        <strain evidence="1 2">PWU37</strain>
    </source>
</reference>
<comment type="caution">
    <text evidence="1">The sequence shown here is derived from an EMBL/GenBank/DDBJ whole genome shotgun (WGS) entry which is preliminary data.</text>
</comment>
<proteinExistence type="predicted"/>
<dbReference type="AlphaFoldDB" id="A0AAP2GGN6"/>
<dbReference type="EMBL" id="JAHESC010000088">
    <property type="protein sequence ID" value="MBT1690787.1"/>
    <property type="molecule type" value="Genomic_DNA"/>
</dbReference>
<sequence length="170" mass="20206">MIFCYIDESGTRDIPGNTSHYVLAGLSIPVSKWKQCEMEVQRVKAKYYLNDTEIHTGWMLWPILEQSKIEDFETLDQATRKYEVEKYRKSELLRLQTAKTQKQYHKTKKNYRHTRDDIHLTLDERKQFVLEIAKLIGSWSFCRLFAECVDKTHFKPAIAKLSVDEQAFEH</sequence>
<name>A0AAP2GGN6_9BACT</name>
<protein>
    <submittedName>
        <fullName evidence="1">DUF3800 domain-containing protein</fullName>
    </submittedName>
</protein>
<dbReference type="InterPro" id="IPR024524">
    <property type="entry name" value="DUF3800"/>
</dbReference>
<evidence type="ECO:0000313" key="1">
    <source>
        <dbReference type="EMBL" id="MBT1690787.1"/>
    </source>
</evidence>